<comment type="caution">
    <text evidence="1">The sequence shown here is derived from an EMBL/GenBank/DDBJ whole genome shotgun (WGS) entry which is preliminary data.</text>
</comment>
<accession>A0A3R7CLX1</accession>
<dbReference type="InParanoid" id="A0A3R7CLX1"/>
<proteinExistence type="predicted"/>
<dbReference type="EMBL" id="NIRI02000042">
    <property type="protein sequence ID" value="KAG5447437.1"/>
    <property type="molecule type" value="Genomic_DNA"/>
</dbReference>
<dbReference type="AlphaFoldDB" id="A0A3R7CLX1"/>
<evidence type="ECO:0000313" key="2">
    <source>
        <dbReference type="Proteomes" id="UP000286415"/>
    </source>
</evidence>
<reference evidence="1 2" key="1">
    <citation type="journal article" date="2018" name="Biotechnol. Adv.">
        <title>Improved genomic resources and new bioinformatic workflow for the carcinogenic parasite Clonorchis sinensis: Biotechnological implications.</title>
        <authorList>
            <person name="Wang D."/>
            <person name="Korhonen P.K."/>
            <person name="Gasser R.B."/>
            <person name="Young N.D."/>
        </authorList>
    </citation>
    <scope>NUCLEOTIDE SEQUENCE [LARGE SCALE GENOMIC DNA]</scope>
    <source>
        <strain evidence="1">Cs-k2</strain>
    </source>
</reference>
<protein>
    <recommendedName>
        <fullName evidence="3">Metallothionein</fullName>
    </recommendedName>
</protein>
<reference evidence="1 2" key="2">
    <citation type="journal article" date="2021" name="Genomics">
        <title>High-quality reference genome for Clonorchis sinensis.</title>
        <authorList>
            <person name="Young N.D."/>
            <person name="Stroehlein A.J."/>
            <person name="Kinkar L."/>
            <person name="Wang T."/>
            <person name="Sohn W.M."/>
            <person name="Chang B.C.H."/>
            <person name="Kaur P."/>
            <person name="Weisz D."/>
            <person name="Dudchenko O."/>
            <person name="Aiden E.L."/>
            <person name="Korhonen P.K."/>
            <person name="Gasser R.B."/>
        </authorList>
    </citation>
    <scope>NUCLEOTIDE SEQUENCE [LARGE SCALE GENOMIC DNA]</scope>
    <source>
        <strain evidence="1">Cs-k2</strain>
    </source>
</reference>
<name>A0A3R7CLX1_CLOSI</name>
<dbReference type="Proteomes" id="UP000286415">
    <property type="component" value="Unassembled WGS sequence"/>
</dbReference>
<evidence type="ECO:0000313" key="1">
    <source>
        <dbReference type="EMBL" id="KAG5447437.1"/>
    </source>
</evidence>
<organism evidence="1 2">
    <name type="scientific">Clonorchis sinensis</name>
    <name type="common">Chinese liver fluke</name>
    <dbReference type="NCBI Taxonomy" id="79923"/>
    <lineage>
        <taxon>Eukaryota</taxon>
        <taxon>Metazoa</taxon>
        <taxon>Spiralia</taxon>
        <taxon>Lophotrochozoa</taxon>
        <taxon>Platyhelminthes</taxon>
        <taxon>Trematoda</taxon>
        <taxon>Digenea</taxon>
        <taxon>Opisthorchiida</taxon>
        <taxon>Opisthorchiata</taxon>
        <taxon>Opisthorchiidae</taxon>
        <taxon>Clonorchis</taxon>
    </lineage>
</organism>
<evidence type="ECO:0008006" key="3">
    <source>
        <dbReference type="Google" id="ProtNLM"/>
    </source>
</evidence>
<sequence length="85" mass="9358">MFSCSLSFPECNESEVKVPIIHPYLGAYSNGFYGRVSSMHGYFSFPECTCCNGCRKGQCNCPEQQCDCQPCECNGSCSNNCCGKH</sequence>
<keyword evidence="2" id="KW-1185">Reference proteome</keyword>
<gene>
    <name evidence="1" type="ORF">CSKR_109455</name>
</gene>